<sequence>MALIPRGDCGTNPNWQPTVTAYTTANTDQQMSSWWNSLLSTPHTFFANELGKSFGSHVNSFECGIGDSGSCIAPGCSAYQDAGDPVWAFQALMSVVNLNTLFNSIYTGISNGQQDFTDLSDQIALTFFPWKNPKFPFGDAAFWINAIISILFSIIPGISVPLKSGLTALTKAGVQQAEYSLQPAAPSNNYQTLLQMQEYAATFGQTSRATVESWANDTFAGREDSQNHTILDYLAGGAYIENTNIPSNSEIESFYKTQMISRTINAQWRTQKIFVTFTKTNNTNDTSGPAQTKYYSSQDGGVYYTYFYHEDGVLRGHIDKPWGLDNLNGSLYNITGTDITKASARAFKIGGFNFTRDMAFQQIEESVSSNGTLTPYLDGASWTGTWTIPVCDIGTHQWNTQYGKNGSRYGMLPCCCGPNCTDTATFVKAANMNNFQTLLRGCKEQLKDTDLDFNAIEYGFTLKHTCALGWAVSPIWKRVVGVILFPFTFWYVCIA</sequence>
<evidence type="ECO:0000313" key="2">
    <source>
        <dbReference type="Proteomes" id="UP000250266"/>
    </source>
</evidence>
<dbReference type="PANTHER" id="PTHR33339:SF1">
    <property type="entry name" value="LYSM DOMAIN-CONTAINING PROTEIN"/>
    <property type="match status" value="1"/>
</dbReference>
<dbReference type="AlphaFoldDB" id="A0A8E2JA95"/>
<keyword evidence="2" id="KW-1185">Reference proteome</keyword>
<dbReference type="OrthoDB" id="5383967at2759"/>
<name>A0A8E2JA95_9PEZI</name>
<protein>
    <submittedName>
        <fullName evidence="1">Uncharacterized protein</fullName>
    </submittedName>
</protein>
<evidence type="ECO:0000313" key="1">
    <source>
        <dbReference type="EMBL" id="OCK74569.1"/>
    </source>
</evidence>
<dbReference type="PANTHER" id="PTHR33339">
    <property type="entry name" value="LYSM DOMAIN-CONTAINING PROTEIN"/>
    <property type="match status" value="1"/>
</dbReference>
<dbReference type="Proteomes" id="UP000250266">
    <property type="component" value="Unassembled WGS sequence"/>
</dbReference>
<accession>A0A8E2JA95</accession>
<proteinExistence type="predicted"/>
<dbReference type="EMBL" id="KV745452">
    <property type="protein sequence ID" value="OCK74569.1"/>
    <property type="molecule type" value="Genomic_DNA"/>
</dbReference>
<gene>
    <name evidence="1" type="ORF">K432DRAFT_447221</name>
</gene>
<reference evidence="1 2" key="1">
    <citation type="journal article" date="2016" name="Nat. Commun.">
        <title>Ectomycorrhizal ecology is imprinted in the genome of the dominant symbiotic fungus Cenococcum geophilum.</title>
        <authorList>
            <consortium name="DOE Joint Genome Institute"/>
            <person name="Peter M."/>
            <person name="Kohler A."/>
            <person name="Ohm R.A."/>
            <person name="Kuo A."/>
            <person name="Krutzmann J."/>
            <person name="Morin E."/>
            <person name="Arend M."/>
            <person name="Barry K.W."/>
            <person name="Binder M."/>
            <person name="Choi C."/>
            <person name="Clum A."/>
            <person name="Copeland A."/>
            <person name="Grisel N."/>
            <person name="Haridas S."/>
            <person name="Kipfer T."/>
            <person name="LaButti K."/>
            <person name="Lindquist E."/>
            <person name="Lipzen A."/>
            <person name="Maire R."/>
            <person name="Meier B."/>
            <person name="Mihaltcheva S."/>
            <person name="Molinier V."/>
            <person name="Murat C."/>
            <person name="Poggeler S."/>
            <person name="Quandt C.A."/>
            <person name="Sperisen C."/>
            <person name="Tritt A."/>
            <person name="Tisserant E."/>
            <person name="Crous P.W."/>
            <person name="Henrissat B."/>
            <person name="Nehls U."/>
            <person name="Egli S."/>
            <person name="Spatafora J.W."/>
            <person name="Grigoriev I.V."/>
            <person name="Martin F.M."/>
        </authorList>
    </citation>
    <scope>NUCLEOTIDE SEQUENCE [LARGE SCALE GENOMIC DNA]</scope>
    <source>
        <strain evidence="1 2">CBS 459.81</strain>
    </source>
</reference>
<organism evidence="1 2">
    <name type="scientific">Lepidopterella palustris CBS 459.81</name>
    <dbReference type="NCBI Taxonomy" id="1314670"/>
    <lineage>
        <taxon>Eukaryota</taxon>
        <taxon>Fungi</taxon>
        <taxon>Dikarya</taxon>
        <taxon>Ascomycota</taxon>
        <taxon>Pezizomycotina</taxon>
        <taxon>Dothideomycetes</taxon>
        <taxon>Pleosporomycetidae</taxon>
        <taxon>Mytilinidiales</taxon>
        <taxon>Argynnaceae</taxon>
        <taxon>Lepidopterella</taxon>
    </lineage>
</organism>